<dbReference type="RefSeq" id="WP_330077445.1">
    <property type="nucleotide sequence ID" value="NZ_JAZDQJ010000044.1"/>
</dbReference>
<gene>
    <name evidence="1" type="ORF">V0R50_26445</name>
</gene>
<reference evidence="1 2" key="1">
    <citation type="submission" date="2024-01" db="EMBL/GenBank/DDBJ databases">
        <title>Unpublished Manusciprt.</title>
        <authorList>
            <person name="Duman M."/>
            <person name="Valdes E.G."/>
            <person name="Ajmi N."/>
            <person name="Altun S."/>
            <person name="Saticioglu I.B."/>
        </authorList>
    </citation>
    <scope>NUCLEOTIDE SEQUENCE [LARGE SCALE GENOMIC DNA]</scope>
    <source>
        <strain evidence="1 2">148P</strain>
    </source>
</reference>
<sequence length="396" mass="42824">MKSGDKFSGKIISYVNGLCIFDTQYGAAIKVPTAGISAISTDVAYSIDFANGDKVMGQLQANAQGQTVLQSKTFGESPIDVTAISRMVKHFSDVPSTAQAPGSGAAAVNDDKQYGAEVENQAPLDFLTGSTVLLSPGQMELDIGTTYKQSRTQYNLPDVGYFQKSSYSARLLQLSTALRAGLYEGVEGYVSVPVTYTRIEDVSSNEYTRDTSSWDLADISFGGQYQLTRETADMPAISATLDISAPTGRKKYNDQTDSWRDPLNNGTGHWSIAPGLAFVRSTDPAILFGGINYQYFFADKVDGYDVQPGWIINSYFGVGFALNEKLSVGTRVSYSYVSNMKAEHETIYGSDSDPMDISLNASYRLSRAWVVSPGVTFGLNNDSGPAALSLSLKRQL</sequence>
<evidence type="ECO:0000313" key="1">
    <source>
        <dbReference type="EMBL" id="MEE1936778.1"/>
    </source>
</evidence>
<organism evidence="1 2">
    <name type="scientific">Pseudomonas ulcerans</name>
    <dbReference type="NCBI Taxonomy" id="3115852"/>
    <lineage>
        <taxon>Bacteria</taxon>
        <taxon>Pseudomonadati</taxon>
        <taxon>Pseudomonadota</taxon>
        <taxon>Gammaproteobacteria</taxon>
        <taxon>Pseudomonadales</taxon>
        <taxon>Pseudomonadaceae</taxon>
        <taxon>Pseudomonas</taxon>
    </lineage>
</organism>
<dbReference type="InterPro" id="IPR025737">
    <property type="entry name" value="FApF"/>
</dbReference>
<name>A0ABU7HZA3_9PSED</name>
<accession>A0ABU7HZA3</accession>
<dbReference type="Pfam" id="PF13557">
    <property type="entry name" value="Phenol_MetA_deg"/>
    <property type="match status" value="1"/>
</dbReference>
<keyword evidence="2" id="KW-1185">Reference proteome</keyword>
<proteinExistence type="predicted"/>
<dbReference type="Proteomes" id="UP001335100">
    <property type="component" value="Unassembled WGS sequence"/>
</dbReference>
<protein>
    <submittedName>
        <fullName evidence="1">Transporter</fullName>
    </submittedName>
</protein>
<comment type="caution">
    <text evidence="1">The sequence shown here is derived from an EMBL/GenBank/DDBJ whole genome shotgun (WGS) entry which is preliminary data.</text>
</comment>
<evidence type="ECO:0000313" key="2">
    <source>
        <dbReference type="Proteomes" id="UP001335100"/>
    </source>
</evidence>
<dbReference type="EMBL" id="JAZDQJ010000044">
    <property type="protein sequence ID" value="MEE1936778.1"/>
    <property type="molecule type" value="Genomic_DNA"/>
</dbReference>